<dbReference type="GO" id="GO:0008270">
    <property type="term" value="F:zinc ion binding"/>
    <property type="evidence" value="ECO:0007669"/>
    <property type="project" value="InterPro"/>
</dbReference>
<dbReference type="GO" id="GO:0000981">
    <property type="term" value="F:DNA-binding transcription factor activity, RNA polymerase II-specific"/>
    <property type="evidence" value="ECO:0007669"/>
    <property type="project" value="InterPro"/>
</dbReference>
<evidence type="ECO:0000259" key="5">
    <source>
        <dbReference type="PROSITE" id="PS50048"/>
    </source>
</evidence>
<keyword evidence="1" id="KW-0805">Transcription regulation</keyword>
<dbReference type="Proteomes" id="UP000248817">
    <property type="component" value="Unassembled WGS sequence"/>
</dbReference>
<dbReference type="AlphaFoldDB" id="A0A2V5I8R5"/>
<dbReference type="PANTHER" id="PTHR38111">
    <property type="entry name" value="ZN(2)-C6 FUNGAL-TYPE DOMAIN-CONTAINING PROTEIN-RELATED"/>
    <property type="match status" value="1"/>
</dbReference>
<name>A0A2V5I8R5_9EURO</name>
<dbReference type="PROSITE" id="PS00463">
    <property type="entry name" value="ZN2_CY6_FUNGAL_1"/>
    <property type="match status" value="1"/>
</dbReference>
<feature type="domain" description="Zn(2)-C6 fungal-type" evidence="5">
    <location>
        <begin position="10"/>
        <end position="38"/>
    </location>
</feature>
<dbReference type="GO" id="GO:0003677">
    <property type="term" value="F:DNA binding"/>
    <property type="evidence" value="ECO:0007669"/>
    <property type="project" value="UniProtKB-KW"/>
</dbReference>
<keyword evidence="4" id="KW-0539">Nucleus</keyword>
<evidence type="ECO:0000313" key="6">
    <source>
        <dbReference type="EMBL" id="PYI31512.1"/>
    </source>
</evidence>
<accession>A0A2V5I8R5</accession>
<dbReference type="InterPro" id="IPR001138">
    <property type="entry name" value="Zn2Cys6_DnaBD"/>
</dbReference>
<evidence type="ECO:0000313" key="7">
    <source>
        <dbReference type="Proteomes" id="UP000248817"/>
    </source>
</evidence>
<protein>
    <recommendedName>
        <fullName evidence="5">Zn(2)-C6 fungal-type domain-containing protein</fullName>
    </recommendedName>
</protein>
<dbReference type="PANTHER" id="PTHR38111:SF11">
    <property type="entry name" value="TRANSCRIPTION FACTOR DOMAIN-CONTAINING PROTEIN-RELATED"/>
    <property type="match status" value="1"/>
</dbReference>
<dbReference type="Pfam" id="PF00172">
    <property type="entry name" value="Zn_clus"/>
    <property type="match status" value="1"/>
</dbReference>
<dbReference type="InterPro" id="IPR053178">
    <property type="entry name" value="Osmoadaptation_assoc"/>
</dbReference>
<keyword evidence="2" id="KW-0238">DNA-binding</keyword>
<dbReference type="CDD" id="cd00067">
    <property type="entry name" value="GAL4"/>
    <property type="match status" value="1"/>
</dbReference>
<evidence type="ECO:0000256" key="2">
    <source>
        <dbReference type="ARBA" id="ARBA00023125"/>
    </source>
</evidence>
<evidence type="ECO:0000256" key="4">
    <source>
        <dbReference type="ARBA" id="ARBA00023242"/>
    </source>
</evidence>
<dbReference type="SMART" id="SM00066">
    <property type="entry name" value="GAL4"/>
    <property type="match status" value="1"/>
</dbReference>
<dbReference type="EMBL" id="KZ825502">
    <property type="protein sequence ID" value="PYI31512.1"/>
    <property type="molecule type" value="Genomic_DNA"/>
</dbReference>
<gene>
    <name evidence="6" type="ORF">BP00DRAFT_343600</name>
</gene>
<dbReference type="PROSITE" id="PS50048">
    <property type="entry name" value="ZN2_CY6_FUNGAL_2"/>
    <property type="match status" value="1"/>
</dbReference>
<reference evidence="6 7" key="1">
    <citation type="submission" date="2018-02" db="EMBL/GenBank/DDBJ databases">
        <title>The genomes of Aspergillus section Nigri reveals drivers in fungal speciation.</title>
        <authorList>
            <consortium name="DOE Joint Genome Institute"/>
            <person name="Vesth T.C."/>
            <person name="Nybo J."/>
            <person name="Theobald S."/>
            <person name="Brandl J."/>
            <person name="Frisvad J.C."/>
            <person name="Nielsen K.F."/>
            <person name="Lyhne E.K."/>
            <person name="Kogle M.E."/>
            <person name="Kuo A."/>
            <person name="Riley R."/>
            <person name="Clum A."/>
            <person name="Nolan M."/>
            <person name="Lipzen A."/>
            <person name="Salamov A."/>
            <person name="Henrissat B."/>
            <person name="Wiebenga A."/>
            <person name="De vries R.P."/>
            <person name="Grigoriev I.V."/>
            <person name="Mortensen U.H."/>
            <person name="Andersen M.R."/>
            <person name="Baker S.E."/>
        </authorList>
    </citation>
    <scope>NUCLEOTIDE SEQUENCE [LARGE SCALE GENOMIC DNA]</scope>
    <source>
        <strain evidence="6 7">CBS 114.80</strain>
    </source>
</reference>
<sequence length="505" mass="56210">MGGIPYQSRGCTTCRQRKIKCDLAKPECARCIRRGTRCLGYETSRHFLHHTLVTRVDASGTSRRPVTQMLGQLNPLALPAPLNLETGVRTQLFSTFMNTFFASNSSLNVLSAKDDSWYFLMARFPSLAGESALLDRSIMALVCAFLGRKANDLPLMNYGGELYSDALRVMAWILRQRLPPTPHVLYATIVFHTYETMQTGEASLHNCLTHVRGATAILNHPSFRDRPVQDLTGTMITRQKLAALRAFCITTCPSKATDGDWECLTRDRTARPLDAMLALLAESCKEAAAQMLLQHCLDLAEGLRTCLPDGLSESCASETRLSVPWDPSVLRPAPRPLPFPEDALAHPLLYEFANLATAKTVLLFWIVALTIRRLISHTKTLCQEGTQSTLGAVSSTLLCISAREIRRTVAYLLQPRNLMSSAHCLLFAVSVVSKRYLDGRDEAGFAWCQDIYRILQSRGWGVAGRLGDADRRLWACLQVHTAEDVEFSSPIHPELYRVLRTVPGI</sequence>
<evidence type="ECO:0000256" key="1">
    <source>
        <dbReference type="ARBA" id="ARBA00023015"/>
    </source>
</evidence>
<dbReference type="GO" id="GO:0009893">
    <property type="term" value="P:positive regulation of metabolic process"/>
    <property type="evidence" value="ECO:0007669"/>
    <property type="project" value="UniProtKB-ARBA"/>
</dbReference>
<keyword evidence="7" id="KW-1185">Reference proteome</keyword>
<organism evidence="6 7">
    <name type="scientific">Aspergillus indologenus CBS 114.80</name>
    <dbReference type="NCBI Taxonomy" id="1450541"/>
    <lineage>
        <taxon>Eukaryota</taxon>
        <taxon>Fungi</taxon>
        <taxon>Dikarya</taxon>
        <taxon>Ascomycota</taxon>
        <taxon>Pezizomycotina</taxon>
        <taxon>Eurotiomycetes</taxon>
        <taxon>Eurotiomycetidae</taxon>
        <taxon>Eurotiales</taxon>
        <taxon>Aspergillaceae</taxon>
        <taxon>Aspergillus</taxon>
        <taxon>Aspergillus subgen. Circumdati</taxon>
    </lineage>
</organism>
<proteinExistence type="predicted"/>
<evidence type="ECO:0000256" key="3">
    <source>
        <dbReference type="ARBA" id="ARBA00023163"/>
    </source>
</evidence>
<dbReference type="SUPFAM" id="SSF57701">
    <property type="entry name" value="Zn2/Cys6 DNA-binding domain"/>
    <property type="match status" value="1"/>
</dbReference>
<keyword evidence="3" id="KW-0804">Transcription</keyword>
<dbReference type="Gene3D" id="4.10.240.10">
    <property type="entry name" value="Zn(2)-C6 fungal-type DNA-binding domain"/>
    <property type="match status" value="1"/>
</dbReference>
<dbReference type="InterPro" id="IPR036864">
    <property type="entry name" value="Zn2-C6_fun-type_DNA-bd_sf"/>
</dbReference>